<dbReference type="OrthoDB" id="2972747at2"/>
<evidence type="ECO:0000313" key="1">
    <source>
        <dbReference type="EMBL" id="OYD58579.1"/>
    </source>
</evidence>
<dbReference type="Proteomes" id="UP000215059">
    <property type="component" value="Unassembled WGS sequence"/>
</dbReference>
<protein>
    <submittedName>
        <fullName evidence="1">Uncharacterized protein</fullName>
    </submittedName>
</protein>
<comment type="caution">
    <text evidence="1">The sequence shown here is derived from an EMBL/GenBank/DDBJ whole genome shotgun (WGS) entry which is preliminary data.</text>
</comment>
<sequence length="143" mass="16053">MRKKAVWAVLLLVGFAVLNTVWSRGQQKEAIQNSVSQKRSEQIAFKGENDFWEAELAASQDSDSLTLKLIGKMDQMKMPESLTFSLLKGVKPFAEFTVRAAPFPENLSFSVKPPSLLYNEDAPLILKITGENTAQYFQMYGSE</sequence>
<name>A0A235FBL3_9BACL</name>
<accession>A0A235FBL3</accession>
<proteinExistence type="predicted"/>
<gene>
    <name evidence="1" type="ORF">CGZ90_01360</name>
</gene>
<reference evidence="1 2" key="1">
    <citation type="submission" date="2017-07" db="EMBL/GenBank/DDBJ databases">
        <title>Fictibacillus sp. nov. GDSW-R2A3 Genome sequencing and assembly.</title>
        <authorList>
            <person name="Mayilraj S."/>
        </authorList>
    </citation>
    <scope>NUCLEOTIDE SEQUENCE [LARGE SCALE GENOMIC DNA]</scope>
    <source>
        <strain evidence="1 2">GDSW-R2A3</strain>
    </source>
</reference>
<dbReference type="EMBL" id="NOII01000001">
    <property type="protein sequence ID" value="OYD58579.1"/>
    <property type="molecule type" value="Genomic_DNA"/>
</dbReference>
<dbReference type="AlphaFoldDB" id="A0A235FBL3"/>
<keyword evidence="2" id="KW-1185">Reference proteome</keyword>
<organism evidence="1 2">
    <name type="scientific">Fictibacillus aquaticus</name>
    <dbReference type="NCBI Taxonomy" id="2021314"/>
    <lineage>
        <taxon>Bacteria</taxon>
        <taxon>Bacillati</taxon>
        <taxon>Bacillota</taxon>
        <taxon>Bacilli</taxon>
        <taxon>Bacillales</taxon>
        <taxon>Fictibacillaceae</taxon>
        <taxon>Fictibacillus</taxon>
    </lineage>
</organism>
<evidence type="ECO:0000313" key="2">
    <source>
        <dbReference type="Proteomes" id="UP000215059"/>
    </source>
</evidence>
<dbReference type="RefSeq" id="WP_094250540.1">
    <property type="nucleotide sequence ID" value="NZ_JBHLXL010000001.1"/>
</dbReference>